<proteinExistence type="predicted"/>
<feature type="compositionally biased region" description="Polar residues" evidence="1">
    <location>
        <begin position="86"/>
        <end position="99"/>
    </location>
</feature>
<dbReference type="AlphaFoldDB" id="A0A7S2Z6X2"/>
<sequence>MEPALRGRAEGCARPAAKSGLVGVKEDLRELLGVFLSLRNEAEAKAAQTDLQSTKPEAQEKGGPADVAAKPPAGSIGVQDLRDDLQSQASAQGPPQLASSVDAARTWSHAAPSRRQSGASVSVVSLPAAEEECLHGQGHVASQRAKADLLELWSYIIGHRGKELVSPSSLSSLSSRVGREVVDEVLAHEKVLTWLYSEGCGHLDDNGKGQGLCAGMAEPHPHLHQHPHQQQYAVVSVPSHSHSGSFVLV</sequence>
<feature type="region of interest" description="Disordered" evidence="1">
    <location>
        <begin position="47"/>
        <end position="119"/>
    </location>
</feature>
<protein>
    <submittedName>
        <fullName evidence="2">Uncharacterized protein</fullName>
    </submittedName>
</protein>
<name>A0A7S2Z6X2_9CHLO</name>
<organism evidence="2">
    <name type="scientific">Chloropicon laureae</name>
    <dbReference type="NCBI Taxonomy" id="464258"/>
    <lineage>
        <taxon>Eukaryota</taxon>
        <taxon>Viridiplantae</taxon>
        <taxon>Chlorophyta</taxon>
        <taxon>Chloropicophyceae</taxon>
        <taxon>Chloropicales</taxon>
        <taxon>Chloropicaceae</taxon>
        <taxon>Chloropicon</taxon>
    </lineage>
</organism>
<reference evidence="2" key="1">
    <citation type="submission" date="2021-01" db="EMBL/GenBank/DDBJ databases">
        <authorList>
            <person name="Corre E."/>
            <person name="Pelletier E."/>
            <person name="Niang G."/>
            <person name="Scheremetjew M."/>
            <person name="Finn R."/>
            <person name="Kale V."/>
            <person name="Holt S."/>
            <person name="Cochrane G."/>
            <person name="Meng A."/>
            <person name="Brown T."/>
            <person name="Cohen L."/>
        </authorList>
    </citation>
    <scope>NUCLEOTIDE SEQUENCE</scope>
    <source>
        <strain evidence="2">RCC856</strain>
    </source>
</reference>
<gene>
    <name evidence="2" type="ORF">CLAU1311_LOCUS6622</name>
</gene>
<accession>A0A7S2Z6X2</accession>
<dbReference type="EMBL" id="HBHU01010153">
    <property type="protein sequence ID" value="CAE0023749.1"/>
    <property type="molecule type" value="Transcribed_RNA"/>
</dbReference>
<evidence type="ECO:0000256" key="1">
    <source>
        <dbReference type="SAM" id="MobiDB-lite"/>
    </source>
</evidence>
<evidence type="ECO:0000313" key="2">
    <source>
        <dbReference type="EMBL" id="CAE0023749.1"/>
    </source>
</evidence>